<feature type="compositionally biased region" description="Basic residues" evidence="1">
    <location>
        <begin position="76"/>
        <end position="103"/>
    </location>
</feature>
<reference evidence="2" key="1">
    <citation type="submission" date="2020-02" db="EMBL/GenBank/DDBJ databases">
        <authorList>
            <person name="Meier V. D."/>
        </authorList>
    </citation>
    <scope>NUCLEOTIDE SEQUENCE</scope>
    <source>
        <strain evidence="2">AVDCRST_MAG54</strain>
    </source>
</reference>
<evidence type="ECO:0000256" key="1">
    <source>
        <dbReference type="SAM" id="MobiDB-lite"/>
    </source>
</evidence>
<feature type="non-terminal residue" evidence="2">
    <location>
        <position position="155"/>
    </location>
</feature>
<organism evidence="2">
    <name type="scientific">uncultured Actinomycetospora sp</name>
    <dbReference type="NCBI Taxonomy" id="1135996"/>
    <lineage>
        <taxon>Bacteria</taxon>
        <taxon>Bacillati</taxon>
        <taxon>Actinomycetota</taxon>
        <taxon>Actinomycetes</taxon>
        <taxon>Pseudonocardiales</taxon>
        <taxon>Pseudonocardiaceae</taxon>
        <taxon>Actinomycetospora</taxon>
        <taxon>environmental samples</taxon>
    </lineage>
</organism>
<accession>A0A6J4I9Q1</accession>
<feature type="compositionally biased region" description="Basic and acidic residues" evidence="1">
    <location>
        <begin position="104"/>
        <end position="113"/>
    </location>
</feature>
<gene>
    <name evidence="2" type="ORF">AVDCRST_MAG54-1662</name>
</gene>
<protein>
    <submittedName>
        <fullName evidence="2">Uncharacterized protein</fullName>
    </submittedName>
</protein>
<dbReference type="AlphaFoldDB" id="A0A6J4I9Q1"/>
<feature type="compositionally biased region" description="Basic residues" evidence="1">
    <location>
        <begin position="52"/>
        <end position="69"/>
    </location>
</feature>
<dbReference type="EMBL" id="CADCTH010000224">
    <property type="protein sequence ID" value="CAA9244250.1"/>
    <property type="molecule type" value="Genomic_DNA"/>
</dbReference>
<proteinExistence type="predicted"/>
<sequence>GATRDLGVGRHRRTGRDGVGRGHGLGVPGRVDARHRRARDAGRREDPGHAGRGVHRHRARGCHGHHRAGRLGSAAPRHRPARRPHHPGQRGLHRRRAHRVRRPRGLDVHDGRAARPAARAAGGPGMATGQARLRVGPARLPGHAGPPVRAGRGAV</sequence>
<feature type="region of interest" description="Disordered" evidence="1">
    <location>
        <begin position="1"/>
        <end position="155"/>
    </location>
</feature>
<name>A0A6J4I9Q1_9PSEU</name>
<feature type="non-terminal residue" evidence="2">
    <location>
        <position position="1"/>
    </location>
</feature>
<feature type="compositionally biased region" description="Basic and acidic residues" evidence="1">
    <location>
        <begin position="39"/>
        <end position="49"/>
    </location>
</feature>
<evidence type="ECO:0000313" key="2">
    <source>
        <dbReference type="EMBL" id="CAA9244250.1"/>
    </source>
</evidence>